<evidence type="ECO:0000313" key="1">
    <source>
        <dbReference type="EMBL" id="GAA3707489.1"/>
    </source>
</evidence>
<name>A0ABP7DNX4_9ACTN</name>
<dbReference type="EMBL" id="BAAAYX010000011">
    <property type="protein sequence ID" value="GAA3707489.1"/>
    <property type="molecule type" value="Genomic_DNA"/>
</dbReference>
<accession>A0ABP7DNX4</accession>
<dbReference type="Proteomes" id="UP001500051">
    <property type="component" value="Unassembled WGS sequence"/>
</dbReference>
<comment type="caution">
    <text evidence="1">The sequence shown here is derived from an EMBL/GenBank/DDBJ whole genome shotgun (WGS) entry which is preliminary data.</text>
</comment>
<sequence length="183" mass="20134">MGFEEEVHHAQEIDAARRRRAGEPDLIPPLPEWHLILVSELVKHGIRKVPIFVVVKSRIKKTLRFESHTTDWFTRVDEAWAIDLRQPEEGGTFSYLFLISPGSLTRGSWISAQTSDVTSGGARYRRVTHGLPGRGAFGAGARVLPDDPEAMSMAIAAVASLRSRGAQWTPSESGSYTVDGPGK</sequence>
<proteinExistence type="predicted"/>
<organism evidence="1 2">
    <name type="scientific">Microlunatus aurantiacus</name>
    <dbReference type="NCBI Taxonomy" id="446786"/>
    <lineage>
        <taxon>Bacteria</taxon>
        <taxon>Bacillati</taxon>
        <taxon>Actinomycetota</taxon>
        <taxon>Actinomycetes</taxon>
        <taxon>Propionibacteriales</taxon>
        <taxon>Propionibacteriaceae</taxon>
        <taxon>Microlunatus</taxon>
    </lineage>
</organism>
<dbReference type="RefSeq" id="WP_344812886.1">
    <property type="nucleotide sequence ID" value="NZ_BAAAYX010000011.1"/>
</dbReference>
<reference evidence="2" key="1">
    <citation type="journal article" date="2019" name="Int. J. Syst. Evol. Microbiol.">
        <title>The Global Catalogue of Microorganisms (GCM) 10K type strain sequencing project: providing services to taxonomists for standard genome sequencing and annotation.</title>
        <authorList>
            <consortium name="The Broad Institute Genomics Platform"/>
            <consortium name="The Broad Institute Genome Sequencing Center for Infectious Disease"/>
            <person name="Wu L."/>
            <person name="Ma J."/>
        </authorList>
    </citation>
    <scope>NUCLEOTIDE SEQUENCE [LARGE SCALE GENOMIC DNA]</scope>
    <source>
        <strain evidence="2">JCM 16548</strain>
    </source>
</reference>
<protein>
    <submittedName>
        <fullName evidence="1">Uncharacterized protein</fullName>
    </submittedName>
</protein>
<evidence type="ECO:0000313" key="2">
    <source>
        <dbReference type="Proteomes" id="UP001500051"/>
    </source>
</evidence>
<gene>
    <name evidence="1" type="ORF">GCM10022204_26760</name>
</gene>
<keyword evidence="2" id="KW-1185">Reference proteome</keyword>